<gene>
    <name evidence="1" type="ORF">KGB56_05755</name>
</gene>
<evidence type="ECO:0000313" key="1">
    <source>
        <dbReference type="EMBL" id="QUS56916.1"/>
    </source>
</evidence>
<sequence length="210" mass="23141">MLLKQNSTASVMGFARYSKKAEIEPAELVAAARYWQKSYLAKQDGILMHAFVGNLTGEFADVILASDAAAFANMSQNFSSDESSRTFHSMLDESTIKLTQIRLLDNAFQVPTGFSSIEIGKLALSGIGGEEEMLASAAQLKSNYLSRFPEAKAHMMGHISGDNYAEVVFAESIGAGREICYGYLQDESGQNFLKHFDQTNFDLDFWFVLA</sequence>
<organism evidence="1 2">
    <name type="scientific">Pseudovibrio brasiliensis</name>
    <dbReference type="NCBI Taxonomy" id="1898042"/>
    <lineage>
        <taxon>Bacteria</taxon>
        <taxon>Pseudomonadati</taxon>
        <taxon>Pseudomonadota</taxon>
        <taxon>Alphaproteobacteria</taxon>
        <taxon>Hyphomicrobiales</taxon>
        <taxon>Stappiaceae</taxon>
        <taxon>Pseudovibrio</taxon>
    </lineage>
</organism>
<dbReference type="RefSeq" id="WP_075700357.1">
    <property type="nucleotide sequence ID" value="NZ_CP074126.1"/>
</dbReference>
<name>A0ABX8ATB7_9HYPH</name>
<evidence type="ECO:0000313" key="2">
    <source>
        <dbReference type="Proteomes" id="UP000680706"/>
    </source>
</evidence>
<proteinExistence type="predicted"/>
<reference evidence="1 2" key="1">
    <citation type="journal article" date="2021" name="Angew. Chem. Int. Ed. Engl.">
        <title>A novel family of nonribosomal peptides modulate collective behavior in Pseudovibrio bacteria isolated from marine sponges.</title>
        <authorList>
            <person name="Ioca L.P."/>
            <person name="Dai Y."/>
            <person name="Kunakom S."/>
            <person name="Diaz-Espinosa J."/>
            <person name="Krunic A."/>
            <person name="Crnkovic C.M."/>
            <person name="Orjala J."/>
            <person name="Sanchez L.M."/>
            <person name="Ferreira A.G."/>
            <person name="Berlinck R.G.S."/>
            <person name="Eustaquio A.S."/>
        </authorList>
    </citation>
    <scope>NUCLEOTIDE SEQUENCE [LARGE SCALE GENOMIC DNA]</scope>
    <source>
        <strain evidence="1 2">Ab134</strain>
    </source>
</reference>
<accession>A0ABX8ATB7</accession>
<dbReference type="EMBL" id="CP074126">
    <property type="protein sequence ID" value="QUS56916.1"/>
    <property type="molecule type" value="Genomic_DNA"/>
</dbReference>
<keyword evidence="2" id="KW-1185">Reference proteome</keyword>
<dbReference type="Proteomes" id="UP000680706">
    <property type="component" value="Chromosome"/>
</dbReference>
<protein>
    <submittedName>
        <fullName evidence="1">Uncharacterized protein</fullName>
    </submittedName>
</protein>